<feature type="binding site" evidence="6">
    <location>
        <begin position="145"/>
        <end position="147"/>
    </location>
    <ligand>
        <name>FAD</name>
        <dbReference type="ChEBI" id="CHEBI:57692"/>
    </ligand>
</feature>
<dbReference type="Gene3D" id="1.10.579.10">
    <property type="entry name" value="DNA Cyclobutane Dipyrimidine Photolyase, subunit A, domain 3"/>
    <property type="match status" value="1"/>
</dbReference>
<proteinExistence type="inferred from homology"/>
<evidence type="ECO:0000313" key="9">
    <source>
        <dbReference type="EMBL" id="TFY67797.1"/>
    </source>
</evidence>
<keyword evidence="10" id="KW-1185">Reference proteome</keyword>
<comment type="similarity">
    <text evidence="2">Belongs to the DNA photolyase class-1 family.</text>
</comment>
<evidence type="ECO:0000256" key="4">
    <source>
        <dbReference type="ARBA" id="ARBA00022827"/>
    </source>
</evidence>
<organism evidence="9 10">
    <name type="scientific">Dentipellis fragilis</name>
    <dbReference type="NCBI Taxonomy" id="205917"/>
    <lineage>
        <taxon>Eukaryota</taxon>
        <taxon>Fungi</taxon>
        <taxon>Dikarya</taxon>
        <taxon>Basidiomycota</taxon>
        <taxon>Agaricomycotina</taxon>
        <taxon>Agaricomycetes</taxon>
        <taxon>Russulales</taxon>
        <taxon>Hericiaceae</taxon>
        <taxon>Dentipellis</taxon>
    </lineage>
</organism>
<feature type="domain" description="Cryptochrome/DNA photolyase FAD-binding" evidence="8">
    <location>
        <begin position="44"/>
        <end position="235"/>
    </location>
</feature>
<accession>A0A4Y9Z1D9</accession>
<dbReference type="SUPFAM" id="SSF48173">
    <property type="entry name" value="Cryptochrome/photolyase FAD-binding domain"/>
    <property type="match status" value="1"/>
</dbReference>
<comment type="cofactor">
    <cofactor evidence="6">
        <name>FAD</name>
        <dbReference type="ChEBI" id="CHEBI:57692"/>
    </cofactor>
    <text evidence="6">Binds 1 FAD per subunit.</text>
</comment>
<keyword evidence="4 6" id="KW-0274">FAD</keyword>
<dbReference type="GO" id="GO:0032922">
    <property type="term" value="P:circadian regulation of gene expression"/>
    <property type="evidence" value="ECO:0007669"/>
    <property type="project" value="TreeGrafter"/>
</dbReference>
<feature type="binding site" evidence="6">
    <location>
        <begin position="47"/>
        <end position="54"/>
    </location>
    <ligand>
        <name>FAD</name>
        <dbReference type="ChEBI" id="CHEBI:57692"/>
    </ligand>
</feature>
<evidence type="ECO:0000256" key="6">
    <source>
        <dbReference type="PIRSR" id="PIRSR602081-1"/>
    </source>
</evidence>
<evidence type="ECO:0000256" key="3">
    <source>
        <dbReference type="ARBA" id="ARBA00022630"/>
    </source>
</evidence>
<feature type="binding site" evidence="6">
    <location>
        <position position="44"/>
    </location>
    <ligand>
        <name>FAD</name>
        <dbReference type="ChEBI" id="CHEBI:57692"/>
    </ligand>
</feature>
<feature type="site" description="Electron transfer via tryptophanyl radical" evidence="7">
    <location>
        <position position="155"/>
    </location>
</feature>
<dbReference type="OrthoDB" id="435881at2759"/>
<dbReference type="Gene3D" id="1.25.40.80">
    <property type="match status" value="1"/>
</dbReference>
<dbReference type="GO" id="GO:0003904">
    <property type="term" value="F:deoxyribodipyrimidine photo-lyase activity"/>
    <property type="evidence" value="ECO:0007669"/>
    <property type="project" value="TreeGrafter"/>
</dbReference>
<dbReference type="STRING" id="205917.A0A4Y9Z1D9"/>
<comment type="caution">
    <text evidence="9">The sequence shown here is derived from an EMBL/GenBank/DDBJ whole genome shotgun (WGS) entry which is preliminary data.</text>
</comment>
<dbReference type="GO" id="GO:0005634">
    <property type="term" value="C:nucleus"/>
    <property type="evidence" value="ECO:0007669"/>
    <property type="project" value="TreeGrafter"/>
</dbReference>
<dbReference type="PANTHER" id="PTHR11455:SF18">
    <property type="entry name" value="SI:CH1073-390K14.1"/>
    <property type="match status" value="1"/>
</dbReference>
<dbReference type="FunFam" id="1.10.579.10:FF:000003">
    <property type="entry name" value="Deoxyribodipyrimidine photo-lyase"/>
    <property type="match status" value="1"/>
</dbReference>
<evidence type="ECO:0000256" key="2">
    <source>
        <dbReference type="ARBA" id="ARBA00005862"/>
    </source>
</evidence>
<dbReference type="InterPro" id="IPR005101">
    <property type="entry name" value="Cryptochr/Photolyase_FAD-bd"/>
</dbReference>
<gene>
    <name evidence="9" type="ORF">EVG20_g3815</name>
</gene>
<protein>
    <recommendedName>
        <fullName evidence="8">Cryptochrome/DNA photolyase FAD-binding domain-containing protein</fullName>
    </recommendedName>
</protein>
<feature type="site" description="Electron transfer via tryptophanyl radical" evidence="7">
    <location>
        <position position="79"/>
    </location>
</feature>
<dbReference type="GO" id="GO:0043153">
    <property type="term" value="P:entrainment of circadian clock by photoperiod"/>
    <property type="evidence" value="ECO:0007669"/>
    <property type="project" value="TreeGrafter"/>
</dbReference>
<sequence>MLTANGSPYLSSGVISARECIRASMELLQIKKVKADRDSGVGMWVQEIAWRDFYTHVMVAFPRVSMGRSFQEKYADVKWETNEKHLEAWKQGRTGVPIVDAAMRQANTMGWMHNRSRMIAAMYLTKDLMLDWRLGEQYFMQQFIDGDLASNNGGWQWSASTGTDPQPYFRIFNPYSQSEKADPTGEYIRTFVPELRKVFGADVHNPPAKVADKLGYPRPLVDHKEARERALRRYKNPGSE</sequence>
<keyword evidence="5" id="KW-0157">Chromophore</keyword>
<dbReference type="Proteomes" id="UP000298327">
    <property type="component" value="Unassembled WGS sequence"/>
</dbReference>
<dbReference type="GO" id="GO:0006950">
    <property type="term" value="P:response to stress"/>
    <property type="evidence" value="ECO:0007669"/>
    <property type="project" value="UniProtKB-ARBA"/>
</dbReference>
<dbReference type="GO" id="GO:0003677">
    <property type="term" value="F:DNA binding"/>
    <property type="evidence" value="ECO:0007669"/>
    <property type="project" value="TreeGrafter"/>
</dbReference>
<dbReference type="PRINTS" id="PR00147">
    <property type="entry name" value="DNAPHOTLYASE"/>
</dbReference>
<dbReference type="AlphaFoldDB" id="A0A4Y9Z1D9"/>
<evidence type="ECO:0000256" key="1">
    <source>
        <dbReference type="ARBA" id="ARBA00001932"/>
    </source>
</evidence>
<dbReference type="Pfam" id="PF03441">
    <property type="entry name" value="FAD_binding_7"/>
    <property type="match status" value="1"/>
</dbReference>
<dbReference type="GO" id="GO:0006139">
    <property type="term" value="P:nucleobase-containing compound metabolic process"/>
    <property type="evidence" value="ECO:0007669"/>
    <property type="project" value="UniProtKB-ARBA"/>
</dbReference>
<evidence type="ECO:0000313" key="10">
    <source>
        <dbReference type="Proteomes" id="UP000298327"/>
    </source>
</evidence>
<name>A0A4Y9Z1D9_9AGAM</name>
<comment type="cofactor">
    <cofactor evidence="1">
        <name>(6R)-5,10-methylene-5,6,7,8-tetrahydrofolate</name>
        <dbReference type="ChEBI" id="CHEBI:15636"/>
    </cofactor>
</comment>
<dbReference type="EMBL" id="SEOQ01000181">
    <property type="protein sequence ID" value="TFY67797.1"/>
    <property type="molecule type" value="Genomic_DNA"/>
</dbReference>
<dbReference type="InterPro" id="IPR002081">
    <property type="entry name" value="Cryptochrome/DNA_photolyase_1"/>
</dbReference>
<evidence type="ECO:0000256" key="7">
    <source>
        <dbReference type="PIRSR" id="PIRSR602081-2"/>
    </source>
</evidence>
<keyword evidence="3 6" id="KW-0285">Flavoprotein</keyword>
<evidence type="ECO:0000256" key="5">
    <source>
        <dbReference type="ARBA" id="ARBA00022991"/>
    </source>
</evidence>
<dbReference type="GO" id="GO:0071949">
    <property type="term" value="F:FAD binding"/>
    <property type="evidence" value="ECO:0007669"/>
    <property type="project" value="TreeGrafter"/>
</dbReference>
<feature type="site" description="Electron transfer via tryptophanyl radical" evidence="7">
    <location>
        <position position="132"/>
    </location>
</feature>
<evidence type="ECO:0000259" key="8">
    <source>
        <dbReference type="Pfam" id="PF03441"/>
    </source>
</evidence>
<dbReference type="GO" id="GO:0005737">
    <property type="term" value="C:cytoplasm"/>
    <property type="evidence" value="ECO:0007669"/>
    <property type="project" value="TreeGrafter"/>
</dbReference>
<reference evidence="9 10" key="1">
    <citation type="submission" date="2019-02" db="EMBL/GenBank/DDBJ databases">
        <title>Genome sequencing of the rare red list fungi Dentipellis fragilis.</title>
        <authorList>
            <person name="Buettner E."/>
            <person name="Kellner H."/>
        </authorList>
    </citation>
    <scope>NUCLEOTIDE SEQUENCE [LARGE SCALE GENOMIC DNA]</scope>
    <source>
        <strain evidence="9 10">DSM 105465</strain>
    </source>
</reference>
<dbReference type="PANTHER" id="PTHR11455">
    <property type="entry name" value="CRYPTOCHROME"/>
    <property type="match status" value="1"/>
</dbReference>
<dbReference type="InterPro" id="IPR036134">
    <property type="entry name" value="Crypto/Photolyase_FAD-like_sf"/>
</dbReference>